<feature type="transmembrane region" description="Helical" evidence="7">
    <location>
        <begin position="139"/>
        <end position="158"/>
    </location>
</feature>
<evidence type="ECO:0000313" key="10">
    <source>
        <dbReference type="EMBL" id="OBZ88260.1"/>
    </source>
</evidence>
<dbReference type="InterPro" id="IPR013784">
    <property type="entry name" value="Carb-bd-like_fold"/>
</dbReference>
<dbReference type="GO" id="GO:0030246">
    <property type="term" value="F:carbohydrate binding"/>
    <property type="evidence" value="ECO:0007669"/>
    <property type="project" value="InterPro"/>
</dbReference>
<evidence type="ECO:0000256" key="3">
    <source>
        <dbReference type="ARBA" id="ARBA00022692"/>
    </source>
</evidence>
<gene>
    <name evidence="10" type="primary">emc7</name>
    <name evidence="10" type="ORF">A0J61_03677</name>
</gene>
<dbReference type="PANTHER" id="PTHR13605">
    <property type="entry name" value="ER MEMBRANE PROTEIN COMPLEX SUBUNIT 7"/>
    <property type="match status" value="1"/>
</dbReference>
<reference evidence="10 11" key="1">
    <citation type="submission" date="2016-03" db="EMBL/GenBank/DDBJ databases">
        <title>Choanephora cucurbitarum.</title>
        <authorList>
            <person name="Min B."/>
            <person name="Park H."/>
            <person name="Park J.-H."/>
            <person name="Shin H.-D."/>
            <person name="Choi I.-G."/>
        </authorList>
    </citation>
    <scope>NUCLEOTIDE SEQUENCE [LARGE SCALE GENOMIC DNA]</scope>
    <source>
        <strain evidence="10 11">KUS-F28377</strain>
    </source>
</reference>
<feature type="signal peptide" evidence="8">
    <location>
        <begin position="1"/>
        <end position="18"/>
    </location>
</feature>
<evidence type="ECO:0000256" key="6">
    <source>
        <dbReference type="ARBA" id="ARBA00023136"/>
    </source>
</evidence>
<evidence type="ECO:0000256" key="4">
    <source>
        <dbReference type="ARBA" id="ARBA00022729"/>
    </source>
</evidence>
<feature type="domain" description="ER membrane protein complex subunit 7 beta-sandwich" evidence="9">
    <location>
        <begin position="38"/>
        <end position="147"/>
    </location>
</feature>
<evidence type="ECO:0000256" key="2">
    <source>
        <dbReference type="ARBA" id="ARBA00008880"/>
    </source>
</evidence>
<evidence type="ECO:0000256" key="1">
    <source>
        <dbReference type="ARBA" id="ARBA00004167"/>
    </source>
</evidence>
<dbReference type="GO" id="GO:0072546">
    <property type="term" value="C:EMC complex"/>
    <property type="evidence" value="ECO:0007669"/>
    <property type="project" value="TreeGrafter"/>
</dbReference>
<organism evidence="10 11">
    <name type="scientific">Choanephora cucurbitarum</name>
    <dbReference type="NCBI Taxonomy" id="101091"/>
    <lineage>
        <taxon>Eukaryota</taxon>
        <taxon>Fungi</taxon>
        <taxon>Fungi incertae sedis</taxon>
        <taxon>Mucoromycota</taxon>
        <taxon>Mucoromycotina</taxon>
        <taxon>Mucoromycetes</taxon>
        <taxon>Mucorales</taxon>
        <taxon>Mucorineae</taxon>
        <taxon>Choanephoraceae</taxon>
        <taxon>Choanephoroideae</taxon>
        <taxon>Choanephora</taxon>
    </lineage>
</organism>
<accession>A0A1C7NGZ7</accession>
<comment type="similarity">
    <text evidence="2">Belongs to the EMC7 family.</text>
</comment>
<keyword evidence="5 7" id="KW-1133">Transmembrane helix</keyword>
<comment type="caution">
    <text evidence="10">The sequence shown here is derived from an EMBL/GenBank/DDBJ whole genome shotgun (WGS) entry which is preliminary data.</text>
</comment>
<evidence type="ECO:0000259" key="9">
    <source>
        <dbReference type="Pfam" id="PF09430"/>
    </source>
</evidence>
<dbReference type="EMBL" id="LUGH01000163">
    <property type="protein sequence ID" value="OBZ88260.1"/>
    <property type="molecule type" value="Genomic_DNA"/>
</dbReference>
<dbReference type="STRING" id="101091.A0A1C7NGZ7"/>
<keyword evidence="11" id="KW-1185">Reference proteome</keyword>
<keyword evidence="4 8" id="KW-0732">Signal</keyword>
<dbReference type="FunCoup" id="A0A1C7NGZ7">
    <property type="interactions" value="71"/>
</dbReference>
<dbReference type="SUPFAM" id="SSF49452">
    <property type="entry name" value="Starch-binding domain-like"/>
    <property type="match status" value="1"/>
</dbReference>
<sequence>MKFLSLLITSLLLAITNALKLQGRIVPNAIIEDITKIDSSTTRVVLNGAQYTAHINAKGEFSFPNVRPGSYLLEIQSIQHVYPKLRVDIGEDDEVRASYTGIGIDWNQRGYSVPHPFELQAKAESEYFMQRQGFNLMGMFKNPMFLMLGFSAIMMFFMPKLMAAVKDMDPEAANEISQSQADAQKLLSDMPNLSRMFADRQ</sequence>
<dbReference type="PANTHER" id="PTHR13605:SF4">
    <property type="entry name" value="ER MEMBRANE PROTEIN COMPLEX SUBUNIT 7"/>
    <property type="match status" value="1"/>
</dbReference>
<dbReference type="InterPro" id="IPR039163">
    <property type="entry name" value="EMC7"/>
</dbReference>
<dbReference type="Pfam" id="PF09430">
    <property type="entry name" value="EMC7_beta-sandw"/>
    <property type="match status" value="1"/>
</dbReference>
<dbReference type="OrthoDB" id="27095at2759"/>
<keyword evidence="3 7" id="KW-0812">Transmembrane</keyword>
<evidence type="ECO:0000256" key="5">
    <source>
        <dbReference type="ARBA" id="ARBA00022989"/>
    </source>
</evidence>
<dbReference type="Gene3D" id="2.60.40.1120">
    <property type="entry name" value="Carboxypeptidase-like, regulatory domain"/>
    <property type="match status" value="1"/>
</dbReference>
<comment type="subcellular location">
    <subcellularLocation>
        <location evidence="1">Membrane</location>
        <topology evidence="1">Single-pass membrane protein</topology>
    </subcellularLocation>
</comment>
<dbReference type="AlphaFoldDB" id="A0A1C7NGZ7"/>
<feature type="chain" id="PRO_5008889686" evidence="8">
    <location>
        <begin position="19"/>
        <end position="201"/>
    </location>
</feature>
<evidence type="ECO:0000256" key="7">
    <source>
        <dbReference type="SAM" id="Phobius"/>
    </source>
</evidence>
<proteinExistence type="inferred from homology"/>
<name>A0A1C7NGZ7_9FUNG</name>
<keyword evidence="6 7" id="KW-0472">Membrane</keyword>
<evidence type="ECO:0000256" key="8">
    <source>
        <dbReference type="SAM" id="SignalP"/>
    </source>
</evidence>
<evidence type="ECO:0000313" key="11">
    <source>
        <dbReference type="Proteomes" id="UP000093000"/>
    </source>
</evidence>
<dbReference type="Proteomes" id="UP000093000">
    <property type="component" value="Unassembled WGS sequence"/>
</dbReference>
<protein>
    <submittedName>
        <fullName evidence="10">ER membrane protein complex subunit 7</fullName>
    </submittedName>
</protein>
<dbReference type="InterPro" id="IPR019008">
    <property type="entry name" value="Beta_sandwich_EMC7"/>
</dbReference>
<dbReference type="InParanoid" id="A0A1C7NGZ7"/>